<evidence type="ECO:0000256" key="5">
    <source>
        <dbReference type="ARBA" id="ARBA00022989"/>
    </source>
</evidence>
<keyword evidence="4 7" id="KW-0812">Transmembrane</keyword>
<sequence length="399" mass="42830">MEAWKVNLISVWLGCFFTGLAMSQILPFLPLYVEQLGVSDHQSLSLWSGLVISGTFLVSAVVSPLWGSLADRKGRKLMLLRASLGMAIVIALQGLATNVWQLFALRALMGLTSGYIPNAMALVASQAPRDKSGWALGTLSTGQISGVIAGPLLGGLMADHLGLRVVFFVTAGLMFVSFLVTLFLIKERRITVKKADQLSGKAVFRSLPYPTLIVTLFVCTLMIQLANSSISPILTLFIRELSGDVSNIAFVSGMIAAVPGIAALISAPRLGRLGDRIGTARILIAALLFTTGLFAVMAWVNTPLQLGILRFLLGFADGALMPAVQALLLRYSSDQVTGRIFGYNQSFMYLGNVVGPLLGSGISAMMGFRWVFAVTAVLVLCNALQLRRQFKKVESQRAG</sequence>
<accession>A0ABS8J2D8</accession>
<dbReference type="SUPFAM" id="SSF103473">
    <property type="entry name" value="MFS general substrate transporter"/>
    <property type="match status" value="2"/>
</dbReference>
<gene>
    <name evidence="9" type="ORF">FUU20_05115</name>
</gene>
<keyword evidence="3" id="KW-1003">Cell membrane</keyword>
<evidence type="ECO:0000313" key="10">
    <source>
        <dbReference type="Proteomes" id="UP001199135"/>
    </source>
</evidence>
<feature type="transmembrane region" description="Helical" evidence="7">
    <location>
        <begin position="78"/>
        <end position="96"/>
    </location>
</feature>
<dbReference type="PROSITE" id="PS50850">
    <property type="entry name" value="MFS"/>
    <property type="match status" value="1"/>
</dbReference>
<feature type="transmembrane region" description="Helical" evidence="7">
    <location>
        <begin position="47"/>
        <end position="66"/>
    </location>
</feature>
<dbReference type="InterPro" id="IPR011701">
    <property type="entry name" value="MFS"/>
</dbReference>
<dbReference type="Pfam" id="PF07690">
    <property type="entry name" value="MFS_1"/>
    <property type="match status" value="2"/>
</dbReference>
<name>A0ABS8J2D8_9GAMM</name>
<proteinExistence type="predicted"/>
<organism evidence="9 10">
    <name type="scientific">Serratia montpellierensis</name>
    <dbReference type="NCBI Taxonomy" id="2598730"/>
    <lineage>
        <taxon>Bacteria</taxon>
        <taxon>Pseudomonadati</taxon>
        <taxon>Pseudomonadota</taxon>
        <taxon>Gammaproteobacteria</taxon>
        <taxon>Enterobacterales</taxon>
        <taxon>Yersiniaceae</taxon>
        <taxon>Serratia</taxon>
    </lineage>
</organism>
<feature type="transmembrane region" description="Helical" evidence="7">
    <location>
        <begin position="246"/>
        <end position="267"/>
    </location>
</feature>
<dbReference type="PANTHER" id="PTHR43414:SF6">
    <property type="entry name" value="MULTIDRUG RESISTANCE PROTEIN MDTG"/>
    <property type="match status" value="1"/>
</dbReference>
<dbReference type="Proteomes" id="UP001199135">
    <property type="component" value="Unassembled WGS sequence"/>
</dbReference>
<evidence type="ECO:0000256" key="1">
    <source>
        <dbReference type="ARBA" id="ARBA00004651"/>
    </source>
</evidence>
<comment type="subcellular location">
    <subcellularLocation>
        <location evidence="1">Cell membrane</location>
        <topology evidence="1">Multi-pass membrane protein</topology>
    </subcellularLocation>
</comment>
<feature type="transmembrane region" description="Helical" evidence="7">
    <location>
        <begin position="368"/>
        <end position="386"/>
    </location>
</feature>
<evidence type="ECO:0000256" key="4">
    <source>
        <dbReference type="ARBA" id="ARBA00022692"/>
    </source>
</evidence>
<keyword evidence="6 7" id="KW-0472">Membrane</keyword>
<feature type="transmembrane region" description="Helical" evidence="7">
    <location>
        <begin position="306"/>
        <end position="329"/>
    </location>
</feature>
<evidence type="ECO:0000256" key="2">
    <source>
        <dbReference type="ARBA" id="ARBA00022448"/>
    </source>
</evidence>
<keyword evidence="10" id="KW-1185">Reference proteome</keyword>
<feature type="transmembrane region" description="Helical" evidence="7">
    <location>
        <begin position="134"/>
        <end position="153"/>
    </location>
</feature>
<evidence type="ECO:0000256" key="6">
    <source>
        <dbReference type="ARBA" id="ARBA00023136"/>
    </source>
</evidence>
<feature type="transmembrane region" description="Helical" evidence="7">
    <location>
        <begin position="165"/>
        <end position="185"/>
    </location>
</feature>
<dbReference type="EMBL" id="VOSO01000008">
    <property type="protein sequence ID" value="MCC7658147.1"/>
    <property type="molecule type" value="Genomic_DNA"/>
</dbReference>
<evidence type="ECO:0000256" key="7">
    <source>
        <dbReference type="SAM" id="Phobius"/>
    </source>
</evidence>
<keyword evidence="5 7" id="KW-1133">Transmembrane helix</keyword>
<dbReference type="PRINTS" id="PR01035">
    <property type="entry name" value="TCRTETA"/>
</dbReference>
<feature type="transmembrane region" description="Helical" evidence="7">
    <location>
        <begin position="206"/>
        <end position="226"/>
    </location>
</feature>
<evidence type="ECO:0000313" key="9">
    <source>
        <dbReference type="EMBL" id="MCC7658147.1"/>
    </source>
</evidence>
<feature type="domain" description="Major facilitator superfamily (MFS) profile" evidence="8">
    <location>
        <begin position="7"/>
        <end position="391"/>
    </location>
</feature>
<reference evidence="9 10" key="1">
    <citation type="submission" date="2019-08" db="EMBL/GenBank/DDBJ databases">
        <title>Genome sequencing of Psyttalia spp.-associated microbial isolates reveals a potentially novel species in the Serratia genus.</title>
        <authorList>
            <person name="Tannieres-Laurent M."/>
            <person name="Sparks M.E."/>
            <person name="Blackburn M.B."/>
            <person name="Gundersen-Rindal D.E."/>
            <person name="Bon M.-C."/>
        </authorList>
    </citation>
    <scope>NUCLEOTIDE SEQUENCE [LARGE SCALE GENOMIC DNA]</scope>
    <source>
        <strain evidence="10">Pon4B</strain>
    </source>
</reference>
<dbReference type="Gene3D" id="1.20.1250.20">
    <property type="entry name" value="MFS general substrate transporter like domains"/>
    <property type="match status" value="2"/>
</dbReference>
<dbReference type="RefSeq" id="WP_230489742.1">
    <property type="nucleotide sequence ID" value="NZ_VOSO01000008.1"/>
</dbReference>
<dbReference type="CDD" id="cd17391">
    <property type="entry name" value="MFS_MdtG_MDR_like"/>
    <property type="match status" value="1"/>
</dbReference>
<feature type="transmembrane region" description="Helical" evidence="7">
    <location>
        <begin position="341"/>
        <end position="362"/>
    </location>
</feature>
<dbReference type="InterPro" id="IPR020846">
    <property type="entry name" value="MFS_dom"/>
</dbReference>
<feature type="transmembrane region" description="Helical" evidence="7">
    <location>
        <begin position="279"/>
        <end position="300"/>
    </location>
</feature>
<evidence type="ECO:0000259" key="8">
    <source>
        <dbReference type="PROSITE" id="PS50850"/>
    </source>
</evidence>
<dbReference type="PANTHER" id="PTHR43414">
    <property type="entry name" value="MULTIDRUG RESISTANCE PROTEIN MDTG"/>
    <property type="match status" value="1"/>
</dbReference>
<comment type="caution">
    <text evidence="9">The sequence shown here is derived from an EMBL/GenBank/DDBJ whole genome shotgun (WGS) entry which is preliminary data.</text>
</comment>
<protein>
    <submittedName>
        <fullName evidence="9">Multidrug efflux MFS transporter</fullName>
    </submittedName>
</protein>
<dbReference type="InterPro" id="IPR001958">
    <property type="entry name" value="Tet-R_TetA/multi-R_MdtG-like"/>
</dbReference>
<keyword evidence="2" id="KW-0813">Transport</keyword>
<evidence type="ECO:0000256" key="3">
    <source>
        <dbReference type="ARBA" id="ARBA00022475"/>
    </source>
</evidence>
<feature type="transmembrane region" description="Helical" evidence="7">
    <location>
        <begin position="102"/>
        <end position="122"/>
    </location>
</feature>
<dbReference type="InterPro" id="IPR036259">
    <property type="entry name" value="MFS_trans_sf"/>
</dbReference>